<dbReference type="Pfam" id="PF04031">
    <property type="entry name" value="Las1"/>
    <property type="match status" value="1"/>
</dbReference>
<comment type="caution">
    <text evidence="2">The sequence shown here is derived from an EMBL/GenBank/DDBJ whole genome shotgun (WGS) entry which is preliminary data.</text>
</comment>
<feature type="non-terminal residue" evidence="2">
    <location>
        <position position="1"/>
    </location>
</feature>
<organism evidence="2 3">
    <name type="scientific">Phytophthora palmivora</name>
    <dbReference type="NCBI Taxonomy" id="4796"/>
    <lineage>
        <taxon>Eukaryota</taxon>
        <taxon>Sar</taxon>
        <taxon>Stramenopiles</taxon>
        <taxon>Oomycota</taxon>
        <taxon>Peronosporomycetes</taxon>
        <taxon>Peronosporales</taxon>
        <taxon>Peronosporaceae</taxon>
        <taxon>Phytophthora</taxon>
    </lineage>
</organism>
<dbReference type="AlphaFoldDB" id="A0A2P4Y080"/>
<keyword evidence="3" id="KW-1185">Reference proteome</keyword>
<feature type="region of interest" description="Disordered" evidence="1">
    <location>
        <begin position="579"/>
        <end position="601"/>
    </location>
</feature>
<dbReference type="InterPro" id="IPR007174">
    <property type="entry name" value="Las1"/>
</dbReference>
<name>A0A2P4Y080_9STRA</name>
<evidence type="ECO:0000313" key="3">
    <source>
        <dbReference type="Proteomes" id="UP000237271"/>
    </source>
</evidence>
<protein>
    <submittedName>
        <fullName evidence="2">Uncharacterized protein</fullName>
    </submittedName>
</protein>
<reference evidence="2 3" key="1">
    <citation type="journal article" date="2017" name="Genome Biol. Evol.">
        <title>Phytophthora megakarya and P. palmivora, closely related causal agents of cacao black pod rot, underwent increases in genome sizes and gene numbers by different mechanisms.</title>
        <authorList>
            <person name="Ali S.S."/>
            <person name="Shao J."/>
            <person name="Lary D.J."/>
            <person name="Kronmiller B."/>
            <person name="Shen D."/>
            <person name="Strem M.D."/>
            <person name="Amoako-Attah I."/>
            <person name="Akrofi A.Y."/>
            <person name="Begoude B.A."/>
            <person name="Ten Hoopen G.M."/>
            <person name="Coulibaly K."/>
            <person name="Kebe B.I."/>
            <person name="Melnick R.L."/>
            <person name="Guiltinan M.J."/>
            <person name="Tyler B.M."/>
            <person name="Meinhardt L.W."/>
            <person name="Bailey B.A."/>
        </authorList>
    </citation>
    <scope>NUCLEOTIDE SEQUENCE [LARGE SCALE GENOMIC DNA]</scope>
    <source>
        <strain evidence="3">sbr112.9</strain>
    </source>
</reference>
<evidence type="ECO:0000256" key="1">
    <source>
        <dbReference type="SAM" id="MobiDB-lite"/>
    </source>
</evidence>
<dbReference type="GO" id="GO:0004519">
    <property type="term" value="F:endonuclease activity"/>
    <property type="evidence" value="ECO:0007669"/>
    <property type="project" value="InterPro"/>
</dbReference>
<gene>
    <name evidence="2" type="ORF">PHPALM_12248</name>
</gene>
<dbReference type="PANTHER" id="PTHR15002">
    <property type="entry name" value="RIBOSOMAL BIOGENESIS PROTEIN LAS1L"/>
    <property type="match status" value="1"/>
</dbReference>
<dbReference type="GO" id="GO:0030687">
    <property type="term" value="C:preribosome, large subunit precursor"/>
    <property type="evidence" value="ECO:0007669"/>
    <property type="project" value="TreeGrafter"/>
</dbReference>
<dbReference type="PANTHER" id="PTHR15002:SF0">
    <property type="entry name" value="RIBOSOMAL BIOGENESIS PROTEIN LAS1L"/>
    <property type="match status" value="1"/>
</dbReference>
<dbReference type="OrthoDB" id="10263222at2759"/>
<proteinExistence type="predicted"/>
<dbReference type="GO" id="GO:0090730">
    <property type="term" value="C:Las1 complex"/>
    <property type="evidence" value="ECO:0007669"/>
    <property type="project" value="InterPro"/>
</dbReference>
<sequence length="660" mass="74671">SFLQMDQTETLFPTMASKQRPIEILQALEEKRQQQIKAAGLRTKSLAYTTLSDQSDQSRLSRNQRQVGADTCHLCLQKWTHCYCNSDQDSVYPVNVAAANDSFESPAHERPSVSMADSDASRCSRCENDWNHCYCCQQLSPTASSWQEGHQGLFSSDPYAQQRVVSRVASWRSRMQLPVAINATAQLVELQLHESMAQHHHHAVGVSSRSHMELSLLYANVIVRCVNGLVDGSQKGAYAVAVSVLAQRIGIPLWIVDLRHESTHNQLPSLPVLRFAARHLLAWLRANYWGAQEEMIRGQVHHVTQWLFEQLPHLNKQTEMQTDSMQDSQMLKPMLDGDNLRNVVVPLLVVGEQYSERVAPTGLLFLEAPPLPKDQHAKDTTEIFQVETFIALFRQLQPLWRNFSASLLARLCRRVFDVICPPKSLSESVDEEQSDQNESGFELKEVDFALRWIKFVVSGEYRERVKLQIGAFEDLCQCGTEMLVLGERLKADDAAGDHAELLDRLLTALKSSKWIRNHSILATETAIATSLTEKQDSNWRQLPAWVESPLGLCHCYTSHHAFNQSQVCEYSLDDDMLMPDSTSFVNPDEDEDDSSKTDADDAEKAMDAIMEDLDGAYDIALQHRLDLQATIARDGLRQGSSTTVLPKQELQRIQDEIEIW</sequence>
<dbReference type="Proteomes" id="UP000237271">
    <property type="component" value="Unassembled WGS sequence"/>
</dbReference>
<dbReference type="GO" id="GO:0000460">
    <property type="term" value="P:maturation of 5.8S rRNA"/>
    <property type="evidence" value="ECO:0007669"/>
    <property type="project" value="TreeGrafter"/>
</dbReference>
<dbReference type="EMBL" id="NCKW01006571">
    <property type="protein sequence ID" value="POM71207.1"/>
    <property type="molecule type" value="Genomic_DNA"/>
</dbReference>
<accession>A0A2P4Y080</accession>
<dbReference type="GO" id="GO:0000470">
    <property type="term" value="P:maturation of LSU-rRNA"/>
    <property type="evidence" value="ECO:0007669"/>
    <property type="project" value="TreeGrafter"/>
</dbReference>
<evidence type="ECO:0000313" key="2">
    <source>
        <dbReference type="EMBL" id="POM71207.1"/>
    </source>
</evidence>